<organism evidence="2 3">
    <name type="scientific">Novosphingobium cyanobacteriorum</name>
    <dbReference type="NCBI Taxonomy" id="3024215"/>
    <lineage>
        <taxon>Bacteria</taxon>
        <taxon>Pseudomonadati</taxon>
        <taxon>Pseudomonadota</taxon>
        <taxon>Alphaproteobacteria</taxon>
        <taxon>Sphingomonadales</taxon>
        <taxon>Sphingomonadaceae</taxon>
        <taxon>Novosphingobium</taxon>
    </lineage>
</organism>
<sequence length="134" mass="15329">MRQENRPEGKPSGLFHMCAHLLALVATIGGPVVVQLKTFATIASLMLFAPQAVAAKEDPYANPGGAYERLLDCYATFMTAKGFDIDTDEAKVHRWDRAAMRRCHKQYRALERLLGPDKTRSEWRELWTEYWSRL</sequence>
<reference evidence="2 3" key="1">
    <citation type="submission" date="2023-03" db="EMBL/GenBank/DDBJ databases">
        <title>Novosphingobium cyanobacteriorum sp. nov., isolated from a eutrophic reservoir during the Microcystis bloom period.</title>
        <authorList>
            <person name="Kang M."/>
            <person name="Le V."/>
            <person name="Ko S.-R."/>
            <person name="Lee S.-A."/>
            <person name="Ahn C.-Y."/>
        </authorList>
    </citation>
    <scope>NUCLEOTIDE SEQUENCE [LARGE SCALE GENOMIC DNA]</scope>
    <source>
        <strain evidence="2 3">HBC54</strain>
    </source>
</reference>
<keyword evidence="3" id="KW-1185">Reference proteome</keyword>
<gene>
    <name evidence="2" type="ORF">POM99_06555</name>
</gene>
<dbReference type="EMBL" id="JAROCY010000005">
    <property type="protein sequence ID" value="MDF8332852.1"/>
    <property type="molecule type" value="Genomic_DNA"/>
</dbReference>
<name>A0ABT6CKH8_9SPHN</name>
<evidence type="ECO:0000313" key="3">
    <source>
        <dbReference type="Proteomes" id="UP001222770"/>
    </source>
</evidence>
<keyword evidence="1" id="KW-0812">Transmembrane</keyword>
<dbReference type="Proteomes" id="UP001222770">
    <property type="component" value="Unassembled WGS sequence"/>
</dbReference>
<comment type="caution">
    <text evidence="2">The sequence shown here is derived from an EMBL/GenBank/DDBJ whole genome shotgun (WGS) entry which is preliminary data.</text>
</comment>
<proteinExistence type="predicted"/>
<feature type="transmembrane region" description="Helical" evidence="1">
    <location>
        <begin position="12"/>
        <end position="34"/>
    </location>
</feature>
<protein>
    <submittedName>
        <fullName evidence="2">Uncharacterized protein</fullName>
    </submittedName>
</protein>
<keyword evidence="1" id="KW-0472">Membrane</keyword>
<accession>A0ABT6CKH8</accession>
<evidence type="ECO:0000313" key="2">
    <source>
        <dbReference type="EMBL" id="MDF8332852.1"/>
    </source>
</evidence>
<keyword evidence="1" id="KW-1133">Transmembrane helix</keyword>
<evidence type="ECO:0000256" key="1">
    <source>
        <dbReference type="SAM" id="Phobius"/>
    </source>
</evidence>
<dbReference type="RefSeq" id="WP_277276056.1">
    <property type="nucleotide sequence ID" value="NZ_JAROCY010000005.1"/>
</dbReference>